<accession>H0EGG8</accession>
<gene>
    <name evidence="1" type="ORF">M7I_1584</name>
</gene>
<dbReference type="HOGENOM" id="CLU_3320155_0_0_1"/>
<dbReference type="InParanoid" id="H0EGG8"/>
<reference evidence="1 2" key="1">
    <citation type="journal article" date="2012" name="Eukaryot. Cell">
        <title>Genome sequence of the fungus Glarea lozoyensis: the first genome sequence of a species from the Helotiaceae family.</title>
        <authorList>
            <person name="Youssar L."/>
            <person name="Gruening B.A."/>
            <person name="Erxleben A."/>
            <person name="Guenther S."/>
            <person name="Huettel W."/>
        </authorList>
    </citation>
    <scope>NUCLEOTIDE SEQUENCE [LARGE SCALE GENOMIC DNA]</scope>
    <source>
        <strain evidence="2">ATCC 74030 / MF5533</strain>
    </source>
</reference>
<organism evidence="1 2">
    <name type="scientific">Glarea lozoyensis (strain ATCC 74030 / MF5533)</name>
    <dbReference type="NCBI Taxonomy" id="1104152"/>
    <lineage>
        <taxon>Eukaryota</taxon>
        <taxon>Fungi</taxon>
        <taxon>Dikarya</taxon>
        <taxon>Ascomycota</taxon>
        <taxon>Pezizomycotina</taxon>
        <taxon>Leotiomycetes</taxon>
        <taxon>Helotiales</taxon>
        <taxon>Helotiaceae</taxon>
        <taxon>Glarea</taxon>
    </lineage>
</organism>
<evidence type="ECO:0000313" key="2">
    <source>
        <dbReference type="Proteomes" id="UP000005446"/>
    </source>
</evidence>
<proteinExistence type="predicted"/>
<dbReference type="EMBL" id="AGUE01000023">
    <property type="protein sequence ID" value="EHL02503.1"/>
    <property type="molecule type" value="Genomic_DNA"/>
</dbReference>
<dbReference type="AlphaFoldDB" id="H0EGG8"/>
<dbReference type="Proteomes" id="UP000005446">
    <property type="component" value="Unassembled WGS sequence"/>
</dbReference>
<comment type="caution">
    <text evidence="1">The sequence shown here is derived from an EMBL/GenBank/DDBJ whole genome shotgun (WGS) entry which is preliminary data.</text>
</comment>
<evidence type="ECO:0000313" key="1">
    <source>
        <dbReference type="EMBL" id="EHL02503.1"/>
    </source>
</evidence>
<protein>
    <submittedName>
        <fullName evidence="1">Uncharacterized protein</fullName>
    </submittedName>
</protein>
<sequence>MTRALVLQHAYITMAPPTTEESDIPVLPNFGTVVNATTE</sequence>
<name>H0EGG8_GLAL7</name>
<keyword evidence="2" id="KW-1185">Reference proteome</keyword>